<proteinExistence type="predicted"/>
<dbReference type="Gene3D" id="3.10.50.10">
    <property type="match status" value="1"/>
</dbReference>
<dbReference type="InterPro" id="IPR041704">
    <property type="entry name" value="CFLE_GH18"/>
</dbReference>
<keyword evidence="1" id="KW-0378">Hydrolase</keyword>
<accession>A0A1I7KHE1</accession>
<gene>
    <name evidence="5" type="ORF">SAMN05421543_11611</name>
</gene>
<dbReference type="PANTHER" id="PTHR46066">
    <property type="entry name" value="CHITINASE DOMAIN-CONTAINING PROTEIN 1 FAMILY MEMBER"/>
    <property type="match status" value="1"/>
</dbReference>
<keyword evidence="2" id="KW-0326">Glycosidase</keyword>
<dbReference type="PROSITE" id="PS51782">
    <property type="entry name" value="LYSM"/>
    <property type="match status" value="2"/>
</dbReference>
<feature type="domain" description="LysM" evidence="3">
    <location>
        <begin position="2"/>
        <end position="46"/>
    </location>
</feature>
<dbReference type="STRING" id="392015.SAMN05421543_11611"/>
<dbReference type="InterPro" id="IPR036779">
    <property type="entry name" value="LysM_dom_sf"/>
</dbReference>
<dbReference type="PROSITE" id="PS51910">
    <property type="entry name" value="GH18_2"/>
    <property type="match status" value="1"/>
</dbReference>
<dbReference type="InterPro" id="IPR001223">
    <property type="entry name" value="Glyco_hydro18_cat"/>
</dbReference>
<evidence type="ECO:0000313" key="5">
    <source>
        <dbReference type="EMBL" id="SFU96764.1"/>
    </source>
</evidence>
<dbReference type="eggNOG" id="COG3858">
    <property type="taxonomic scope" value="Bacteria"/>
</dbReference>
<dbReference type="CDD" id="cd00118">
    <property type="entry name" value="LysM"/>
    <property type="match status" value="2"/>
</dbReference>
<dbReference type="GO" id="GO:0070492">
    <property type="term" value="F:oligosaccharide binding"/>
    <property type="evidence" value="ECO:0007669"/>
    <property type="project" value="TreeGrafter"/>
</dbReference>
<dbReference type="SUPFAM" id="SSF51445">
    <property type="entry name" value="(Trans)glycosidases"/>
    <property type="match status" value="1"/>
</dbReference>
<dbReference type="SMART" id="SM00636">
    <property type="entry name" value="Glyco_18"/>
    <property type="match status" value="1"/>
</dbReference>
<dbReference type="InterPro" id="IPR029070">
    <property type="entry name" value="Chitinase_insertion_sf"/>
</dbReference>
<dbReference type="Gene3D" id="3.20.20.80">
    <property type="entry name" value="Glycosidases"/>
    <property type="match status" value="1"/>
</dbReference>
<organism evidence="5 6">
    <name type="scientific">Alicyclobacillus macrosporangiidus</name>
    <dbReference type="NCBI Taxonomy" id="392015"/>
    <lineage>
        <taxon>Bacteria</taxon>
        <taxon>Bacillati</taxon>
        <taxon>Bacillota</taxon>
        <taxon>Bacilli</taxon>
        <taxon>Bacillales</taxon>
        <taxon>Alicyclobacillaceae</taxon>
        <taxon>Alicyclobacillus</taxon>
    </lineage>
</organism>
<dbReference type="CDD" id="cd02874">
    <property type="entry name" value="GH18_CFLE_spore_hydrolase"/>
    <property type="match status" value="1"/>
</dbReference>
<feature type="domain" description="GH18" evidence="4">
    <location>
        <begin position="103"/>
        <end position="424"/>
    </location>
</feature>
<dbReference type="eggNOG" id="COG1388">
    <property type="taxonomic scope" value="Bacteria"/>
</dbReference>
<dbReference type="GO" id="GO:0016798">
    <property type="term" value="F:hydrolase activity, acting on glycosyl bonds"/>
    <property type="evidence" value="ECO:0007669"/>
    <property type="project" value="UniProtKB-KW"/>
</dbReference>
<evidence type="ECO:0000256" key="1">
    <source>
        <dbReference type="ARBA" id="ARBA00022801"/>
    </source>
</evidence>
<evidence type="ECO:0000313" key="6">
    <source>
        <dbReference type="Proteomes" id="UP000183508"/>
    </source>
</evidence>
<dbReference type="InterPro" id="IPR017853">
    <property type="entry name" value="GH"/>
</dbReference>
<evidence type="ECO:0000259" key="3">
    <source>
        <dbReference type="PROSITE" id="PS51782"/>
    </source>
</evidence>
<dbReference type="Pfam" id="PF01476">
    <property type="entry name" value="LysM"/>
    <property type="match status" value="2"/>
</dbReference>
<keyword evidence="6" id="KW-1185">Reference proteome</keyword>
<dbReference type="GO" id="GO:0012505">
    <property type="term" value="C:endomembrane system"/>
    <property type="evidence" value="ECO:0007669"/>
    <property type="project" value="TreeGrafter"/>
</dbReference>
<dbReference type="Gene3D" id="3.10.350.10">
    <property type="entry name" value="LysM domain"/>
    <property type="match status" value="2"/>
</dbReference>
<dbReference type="Pfam" id="PF00704">
    <property type="entry name" value="Glyco_hydro_18"/>
    <property type="match status" value="1"/>
</dbReference>
<dbReference type="PANTHER" id="PTHR46066:SF2">
    <property type="entry name" value="CHITINASE DOMAIN-CONTAINING PROTEIN 1"/>
    <property type="match status" value="1"/>
</dbReference>
<protein>
    <submittedName>
        <fullName evidence="5">Spore germination protein</fullName>
    </submittedName>
</protein>
<evidence type="ECO:0000256" key="2">
    <source>
        <dbReference type="ARBA" id="ARBA00023295"/>
    </source>
</evidence>
<name>A0A1I7KHE1_9BACL</name>
<dbReference type="InterPro" id="IPR011583">
    <property type="entry name" value="Chitinase_II/V-like_cat"/>
</dbReference>
<dbReference type="EMBL" id="FPBV01000016">
    <property type="protein sequence ID" value="SFU96764.1"/>
    <property type="molecule type" value="Genomic_DNA"/>
</dbReference>
<reference evidence="6" key="1">
    <citation type="submission" date="2016-10" db="EMBL/GenBank/DDBJ databases">
        <authorList>
            <person name="Varghese N."/>
        </authorList>
    </citation>
    <scope>NUCLEOTIDE SEQUENCE [LARGE SCALE GENOMIC DNA]</scope>
    <source>
        <strain evidence="6">DSM 17980</strain>
    </source>
</reference>
<evidence type="ECO:0000259" key="4">
    <source>
        <dbReference type="PROSITE" id="PS51910"/>
    </source>
</evidence>
<feature type="domain" description="LysM" evidence="3">
    <location>
        <begin position="51"/>
        <end position="95"/>
    </location>
</feature>
<dbReference type="GO" id="GO:0008061">
    <property type="term" value="F:chitin binding"/>
    <property type="evidence" value="ECO:0007669"/>
    <property type="project" value="InterPro"/>
</dbReference>
<dbReference type="InterPro" id="IPR018392">
    <property type="entry name" value="LysM"/>
</dbReference>
<dbReference type="SMART" id="SM00257">
    <property type="entry name" value="LysM"/>
    <property type="match status" value="2"/>
</dbReference>
<dbReference type="SUPFAM" id="SSF54106">
    <property type="entry name" value="LysM domain"/>
    <property type="match status" value="2"/>
</dbReference>
<dbReference type="RefSeq" id="WP_074954168.1">
    <property type="nucleotide sequence ID" value="NZ_FPBV01000016.1"/>
</dbReference>
<dbReference type="GO" id="GO:0005975">
    <property type="term" value="P:carbohydrate metabolic process"/>
    <property type="evidence" value="ECO:0007669"/>
    <property type="project" value="InterPro"/>
</dbReference>
<dbReference type="OrthoDB" id="9769314at2"/>
<dbReference type="Proteomes" id="UP000183508">
    <property type="component" value="Unassembled WGS sequence"/>
</dbReference>
<dbReference type="AlphaFoldDB" id="A0A1I7KHE1"/>
<sequence length="424" mass="48378">MQIHVVRRGETVWTLSRRYRVSMNQIAAVNALPHRDVLLVGQALVIPTPEGVYFVEPGDTLTAIARRYGTTAAQLAAMNGISDPSRIEAGQALRVPSRPRPTIETNGYLTDFGSRGQQFLRQAGPYLTYLSPFSYHVTAAGGLEPPGEDPVLSIARDERIAPMMVITNWLGTMFNSDLAHTVLNDAAVQDRLVQNVLATLRAKRYSGLNIDFEYIYPQDREPYNRFLERMSTVLHQNGYLLSTALAPKVSATQTGRLYEAHDYPVHGRLCDFVVLMTYEWGWIGGRPWAIAPMNEVERVLNYATSVIPRNKILMGVPVYAYDWTLPWREGTLAESFSPQEAVRRAVQHQVQIQYHPTYQAPYYHYTDNQGRRHEVWFEDARSIQAKMDTVKRYGLRGVSYWELPADFPQNWLVLADNFRVRKRV</sequence>